<keyword evidence="1" id="KW-0812">Transmembrane</keyword>
<sequence>MAGIGSKWRAVLLDLLERSGWSAGQVFFATLLAGGTTVAVTGLPWKYASTLAISAAVSSLVLTALQYLVRWTDLKFWPDTLARLAKTFLASVAASVAADKVFDITSFDWGTAFDVAFLATISSLGKGLLAREQAQPAPPPPATDGAVTAVAADLRTTPSTLPTQTYVEAVKR</sequence>
<keyword evidence="1" id="KW-0472">Membrane</keyword>
<gene>
    <name evidence="2" type="ORF">EV643_12474</name>
</gene>
<proteinExistence type="predicted"/>
<dbReference type="AlphaFoldDB" id="A0A4V3C6U6"/>
<protein>
    <recommendedName>
        <fullName evidence="4">Phage r1t holin</fullName>
    </recommendedName>
</protein>
<keyword evidence="3" id="KW-1185">Reference proteome</keyword>
<evidence type="ECO:0008006" key="4">
    <source>
        <dbReference type="Google" id="ProtNLM"/>
    </source>
</evidence>
<evidence type="ECO:0000313" key="2">
    <source>
        <dbReference type="EMBL" id="TDO35188.1"/>
    </source>
</evidence>
<reference evidence="2 3" key="1">
    <citation type="submission" date="2019-03" db="EMBL/GenBank/DDBJ databases">
        <title>Genomic Encyclopedia of Type Strains, Phase III (KMG-III): the genomes of soil and plant-associated and newly described type strains.</title>
        <authorList>
            <person name="Whitman W."/>
        </authorList>
    </citation>
    <scope>NUCLEOTIDE SEQUENCE [LARGE SCALE GENOMIC DNA]</scope>
    <source>
        <strain evidence="2 3">VKM Ac-2527</strain>
    </source>
</reference>
<keyword evidence="1" id="KW-1133">Transmembrane helix</keyword>
<accession>A0A4V3C6U6</accession>
<feature type="transmembrane region" description="Helical" evidence="1">
    <location>
        <begin position="21"/>
        <end position="41"/>
    </location>
</feature>
<feature type="transmembrane region" description="Helical" evidence="1">
    <location>
        <begin position="47"/>
        <end position="69"/>
    </location>
</feature>
<dbReference type="Proteomes" id="UP000295388">
    <property type="component" value="Unassembled WGS sequence"/>
</dbReference>
<evidence type="ECO:0000256" key="1">
    <source>
        <dbReference type="SAM" id="Phobius"/>
    </source>
</evidence>
<name>A0A4V3C6U6_9ACTN</name>
<dbReference type="OrthoDB" id="3291826at2"/>
<evidence type="ECO:0000313" key="3">
    <source>
        <dbReference type="Proteomes" id="UP000295388"/>
    </source>
</evidence>
<dbReference type="EMBL" id="SNWQ01000024">
    <property type="protein sequence ID" value="TDO35188.1"/>
    <property type="molecule type" value="Genomic_DNA"/>
</dbReference>
<comment type="caution">
    <text evidence="2">The sequence shown here is derived from an EMBL/GenBank/DDBJ whole genome shotgun (WGS) entry which is preliminary data.</text>
</comment>
<organism evidence="2 3">
    <name type="scientific">Kribbella caucasensis</name>
    <dbReference type="NCBI Taxonomy" id="2512215"/>
    <lineage>
        <taxon>Bacteria</taxon>
        <taxon>Bacillati</taxon>
        <taxon>Actinomycetota</taxon>
        <taxon>Actinomycetes</taxon>
        <taxon>Propionibacteriales</taxon>
        <taxon>Kribbellaceae</taxon>
        <taxon>Kribbella</taxon>
    </lineage>
</organism>
<dbReference type="RefSeq" id="WP_133804652.1">
    <property type="nucleotide sequence ID" value="NZ_SNWQ01000024.1"/>
</dbReference>